<dbReference type="OrthoDB" id="270970at2759"/>
<dbReference type="PROSITE" id="PS50004">
    <property type="entry name" value="C2"/>
    <property type="match status" value="1"/>
</dbReference>
<reference evidence="3" key="1">
    <citation type="submission" date="2022-07" db="EMBL/GenBank/DDBJ databases">
        <authorList>
            <person name="Macas J."/>
            <person name="Novak P."/>
            <person name="Neumann P."/>
        </authorList>
    </citation>
    <scope>NUCLEOTIDE SEQUENCE</scope>
</reference>
<feature type="region of interest" description="Disordered" evidence="1">
    <location>
        <begin position="228"/>
        <end position="305"/>
    </location>
</feature>
<dbReference type="InterPro" id="IPR000008">
    <property type="entry name" value="C2_dom"/>
</dbReference>
<name>A0A9P0Z210_CUSEU</name>
<gene>
    <name evidence="3" type="ORF">CEURO_LOCUS8698</name>
</gene>
<dbReference type="AlphaFoldDB" id="A0A9P0Z210"/>
<feature type="region of interest" description="Disordered" evidence="1">
    <location>
        <begin position="343"/>
        <end position="364"/>
    </location>
</feature>
<protein>
    <recommendedName>
        <fullName evidence="2">C2 domain-containing protein</fullName>
    </recommendedName>
</protein>
<evidence type="ECO:0000259" key="2">
    <source>
        <dbReference type="PROSITE" id="PS50004"/>
    </source>
</evidence>
<dbReference type="Pfam" id="PF00168">
    <property type="entry name" value="C2"/>
    <property type="match status" value="1"/>
</dbReference>
<proteinExistence type="predicted"/>
<dbReference type="PANTHER" id="PTHR31208">
    <property type="entry name" value="EXPRESSED PROTEIN"/>
    <property type="match status" value="1"/>
</dbReference>
<organism evidence="3 4">
    <name type="scientific">Cuscuta europaea</name>
    <name type="common">European dodder</name>
    <dbReference type="NCBI Taxonomy" id="41803"/>
    <lineage>
        <taxon>Eukaryota</taxon>
        <taxon>Viridiplantae</taxon>
        <taxon>Streptophyta</taxon>
        <taxon>Embryophyta</taxon>
        <taxon>Tracheophyta</taxon>
        <taxon>Spermatophyta</taxon>
        <taxon>Magnoliopsida</taxon>
        <taxon>eudicotyledons</taxon>
        <taxon>Gunneridae</taxon>
        <taxon>Pentapetalae</taxon>
        <taxon>asterids</taxon>
        <taxon>lamiids</taxon>
        <taxon>Solanales</taxon>
        <taxon>Convolvulaceae</taxon>
        <taxon>Cuscuteae</taxon>
        <taxon>Cuscuta</taxon>
        <taxon>Cuscuta subgen. Cuscuta</taxon>
    </lineage>
</organism>
<keyword evidence="4" id="KW-1185">Reference proteome</keyword>
<dbReference type="SUPFAM" id="SSF49562">
    <property type="entry name" value="C2 domain (Calcium/lipid-binding domain, CaLB)"/>
    <property type="match status" value="1"/>
</dbReference>
<evidence type="ECO:0000313" key="4">
    <source>
        <dbReference type="Proteomes" id="UP001152484"/>
    </source>
</evidence>
<comment type="caution">
    <text evidence="3">The sequence shown here is derived from an EMBL/GenBank/DDBJ whole genome shotgun (WGS) entry which is preliminary data.</text>
</comment>
<dbReference type="EMBL" id="CAMAPE010000017">
    <property type="protein sequence ID" value="CAH9083648.1"/>
    <property type="molecule type" value="Genomic_DNA"/>
</dbReference>
<dbReference type="Gene3D" id="2.60.40.150">
    <property type="entry name" value="C2 domain"/>
    <property type="match status" value="1"/>
</dbReference>
<dbReference type="SMART" id="SM00239">
    <property type="entry name" value="C2"/>
    <property type="match status" value="1"/>
</dbReference>
<dbReference type="PANTHER" id="PTHR31208:SF2">
    <property type="entry name" value="DOMAIN-CONTAINING PROTEIN, PUTATIVE, EXPRESSED-RELATED"/>
    <property type="match status" value="1"/>
</dbReference>
<accession>A0A9P0Z210</accession>
<evidence type="ECO:0000256" key="1">
    <source>
        <dbReference type="SAM" id="MobiDB-lite"/>
    </source>
</evidence>
<dbReference type="Proteomes" id="UP001152484">
    <property type="component" value="Unassembled WGS sequence"/>
</dbReference>
<dbReference type="CDD" id="cd00030">
    <property type="entry name" value="C2"/>
    <property type="match status" value="1"/>
</dbReference>
<dbReference type="InterPro" id="IPR035892">
    <property type="entry name" value="C2_domain_sf"/>
</dbReference>
<feature type="domain" description="C2" evidence="2">
    <location>
        <begin position="1"/>
        <end position="123"/>
    </location>
</feature>
<evidence type="ECO:0000313" key="3">
    <source>
        <dbReference type="EMBL" id="CAH9083648.1"/>
    </source>
</evidence>
<sequence length="376" mass="40813">MGSPQSGGVSEKENYIGVLNVHVHQARDITNICIYHNQDVFAKLCLTSDPENTLATQIINGGGKNPVFDQTLSLNVRTVKCSLKCEVWMMSRAKNYLEDQLLGFALVPLSDVIGGNRKLEKEFSLSSTDLFHSPAGFVQLSLSYSGSSPEVMITPSMQKSVYDAEMVESLSCEFEKIEFPDPKIVSENHLMVSEYFSIQSSDCLDATSDSENGSSFGPHPACVQSLAIQEDSESTTKESCPPPQAFPKEKNPGTSRIPNGPLHAGDGGKDTPGSEFPKPVVSSEVGPLNSGDSTPPRSESPKPAITIETVTEQEVVQQDIVDMYMKSMQQFTESLAKMALPLDVDSSSGNSNSDHKSQTTPKSISSRVFYGSRAFF</sequence>